<keyword evidence="1 3" id="KW-0808">Transferase</keyword>
<gene>
    <name evidence="3" type="primary">wbpX</name>
    <name evidence="3" type="ORF">AGR13a_Lc120122</name>
</gene>
<dbReference type="GO" id="GO:0016740">
    <property type="term" value="F:transferase activity"/>
    <property type="evidence" value="ECO:0007669"/>
    <property type="project" value="UniProtKB-KW"/>
</dbReference>
<protein>
    <submittedName>
        <fullName evidence="3">Glycosyl transferase, group 1</fullName>
    </submittedName>
</protein>
<accession>A0ABM9VKK4</accession>
<evidence type="ECO:0000259" key="2">
    <source>
        <dbReference type="Pfam" id="PF00534"/>
    </source>
</evidence>
<evidence type="ECO:0000313" key="4">
    <source>
        <dbReference type="Proteomes" id="UP000191812"/>
    </source>
</evidence>
<reference evidence="3 4" key="1">
    <citation type="submission" date="2016-01" db="EMBL/GenBank/DDBJ databases">
        <authorList>
            <person name="Regsiter A."/>
            <person name="william w."/>
        </authorList>
    </citation>
    <scope>NUCLEOTIDE SEQUENCE [LARGE SCALE GENOMIC DNA]</scope>
    <source>
        <strain evidence="3 4">CFBP 6927</strain>
    </source>
</reference>
<dbReference type="Proteomes" id="UP000191812">
    <property type="component" value="Unassembled WGS sequence"/>
</dbReference>
<dbReference type="Pfam" id="PF00534">
    <property type="entry name" value="Glycos_transf_1"/>
    <property type="match status" value="1"/>
</dbReference>
<keyword evidence="4" id="KW-1185">Reference proteome</keyword>
<dbReference type="PANTHER" id="PTHR46401">
    <property type="entry name" value="GLYCOSYLTRANSFERASE WBBK-RELATED"/>
    <property type="match status" value="1"/>
</dbReference>
<dbReference type="InterPro" id="IPR001296">
    <property type="entry name" value="Glyco_trans_1"/>
</dbReference>
<evidence type="ECO:0000313" key="3">
    <source>
        <dbReference type="EMBL" id="CUX55007.1"/>
    </source>
</evidence>
<comment type="caution">
    <text evidence="3">The sequence shown here is derived from an EMBL/GenBank/DDBJ whole genome shotgun (WGS) entry which is preliminary data.</text>
</comment>
<dbReference type="PANTHER" id="PTHR46401:SF2">
    <property type="entry name" value="GLYCOSYLTRANSFERASE WBBK-RELATED"/>
    <property type="match status" value="1"/>
</dbReference>
<dbReference type="RefSeq" id="WP_080839958.1">
    <property type="nucleotide sequence ID" value="NZ_LT009757.1"/>
</dbReference>
<dbReference type="SUPFAM" id="SSF53756">
    <property type="entry name" value="UDP-Glycosyltransferase/glycogen phosphorylase"/>
    <property type="match status" value="1"/>
</dbReference>
<dbReference type="EMBL" id="FBWH01000038">
    <property type="protein sequence ID" value="CUX55007.1"/>
    <property type="molecule type" value="Genomic_DNA"/>
</dbReference>
<evidence type="ECO:0000256" key="1">
    <source>
        <dbReference type="ARBA" id="ARBA00022679"/>
    </source>
</evidence>
<name>A0ABM9VKK4_9HYPH</name>
<proteinExistence type="predicted"/>
<organism evidence="3 4">
    <name type="scientific">Agrobacterium genomosp. 13 str. CFBP 6927</name>
    <dbReference type="NCBI Taxonomy" id="1183428"/>
    <lineage>
        <taxon>Bacteria</taxon>
        <taxon>Pseudomonadati</taxon>
        <taxon>Pseudomonadota</taxon>
        <taxon>Alphaproteobacteria</taxon>
        <taxon>Hyphomicrobiales</taxon>
        <taxon>Rhizobiaceae</taxon>
        <taxon>Rhizobium/Agrobacterium group</taxon>
        <taxon>Agrobacterium</taxon>
        <taxon>Agrobacterium tumefaciens complex</taxon>
    </lineage>
</organism>
<feature type="domain" description="Glycosyl transferase family 1" evidence="2">
    <location>
        <begin position="233"/>
        <end position="396"/>
    </location>
</feature>
<sequence>MPEIFFDLSELFLNSGVKFKYYGISRTVMEVAYELTSLDKSIRYVIYSPLHGRFFEVFPRVGDASPTGVLDPNIPSTATPLRLRQNIYDTNFIKKIFYDIARKIVVHRNTKRWQTVPDGATKEVNLDGQILVSLGRPKIISDYIMALEKRGERPVFVPLLHDMIPLHDFTHRNQFAFPRNFLYDNQVTIKAASLILTNSEFTAGEVRHFSQAGTLPAIPEVVAVPLCHELRPTNEQVNKRGPAEPYLLCVGIYNGRKNLECVVEAMLNLKNNGADVPLLVLAGARRKRVEKFLKKDRYRAIADKFQFVLNPNQAELRLLYEGAFALLLPSRMEGWGLPISEALWCGTPSLAADVPALREAGGDLALYFDPEQPEQLASILGKLLSTPEDYAALKTRIAEAHPDMRTWRDVAADVMKAVHDLRGSNQVNAASTADV</sequence>
<dbReference type="Gene3D" id="3.40.50.2000">
    <property type="entry name" value="Glycogen Phosphorylase B"/>
    <property type="match status" value="1"/>
</dbReference>
<dbReference type="CDD" id="cd03809">
    <property type="entry name" value="GT4_MtfB-like"/>
    <property type="match status" value="1"/>
</dbReference>